<proteinExistence type="predicted"/>
<gene>
    <name evidence="5" type="ORF">GNH96_07860</name>
</gene>
<dbReference type="AlphaFoldDB" id="A0A858Q7Q8"/>
<keyword evidence="2 5" id="KW-0808">Transferase</keyword>
<reference evidence="6" key="1">
    <citation type="submission" date="2019-12" db="EMBL/GenBank/DDBJ databases">
        <authorList>
            <person name="Awala S.I."/>
            <person name="Rhee S.K."/>
        </authorList>
    </citation>
    <scope>NUCLEOTIDE SEQUENCE [LARGE SCALE GENOMIC DNA]</scope>
    <source>
        <strain evidence="6">IM1</strain>
    </source>
</reference>
<dbReference type="PANTHER" id="PTHR12526">
    <property type="entry name" value="GLYCOSYLTRANSFERASE"/>
    <property type="match status" value="1"/>
</dbReference>
<dbReference type="KEGG" id="metu:GNH96_07860"/>
<keyword evidence="6" id="KW-1185">Reference proteome</keyword>
<evidence type="ECO:0000259" key="3">
    <source>
        <dbReference type="Pfam" id="PF00534"/>
    </source>
</evidence>
<name>A0A858Q7Q8_9GAMM</name>
<accession>A0A858Q7Q8</accession>
<feature type="domain" description="Glycosyltransferase subfamily 4-like N-terminal" evidence="4">
    <location>
        <begin position="14"/>
        <end position="161"/>
    </location>
</feature>
<evidence type="ECO:0000256" key="1">
    <source>
        <dbReference type="ARBA" id="ARBA00022676"/>
    </source>
</evidence>
<dbReference type="GO" id="GO:0016757">
    <property type="term" value="F:glycosyltransferase activity"/>
    <property type="evidence" value="ECO:0007669"/>
    <property type="project" value="UniProtKB-KW"/>
</dbReference>
<dbReference type="InterPro" id="IPR001296">
    <property type="entry name" value="Glyco_trans_1"/>
</dbReference>
<dbReference type="EMBL" id="CP046565">
    <property type="protein sequence ID" value="QJD29898.1"/>
    <property type="molecule type" value="Genomic_DNA"/>
</dbReference>
<dbReference type="Pfam" id="PF13439">
    <property type="entry name" value="Glyco_transf_4"/>
    <property type="match status" value="1"/>
</dbReference>
<evidence type="ECO:0000313" key="5">
    <source>
        <dbReference type="EMBL" id="QJD29898.1"/>
    </source>
</evidence>
<dbReference type="GO" id="GO:1901135">
    <property type="term" value="P:carbohydrate derivative metabolic process"/>
    <property type="evidence" value="ECO:0007669"/>
    <property type="project" value="UniProtKB-ARBA"/>
</dbReference>
<evidence type="ECO:0000259" key="4">
    <source>
        <dbReference type="Pfam" id="PF13439"/>
    </source>
</evidence>
<dbReference type="Gene3D" id="3.40.50.2000">
    <property type="entry name" value="Glycogen Phosphorylase B"/>
    <property type="match status" value="2"/>
</dbReference>
<evidence type="ECO:0000313" key="6">
    <source>
        <dbReference type="Proteomes" id="UP000503004"/>
    </source>
</evidence>
<organism evidence="5 6">
    <name type="scientific">Methylococcus geothermalis</name>
    <dbReference type="NCBI Taxonomy" id="2681310"/>
    <lineage>
        <taxon>Bacteria</taxon>
        <taxon>Pseudomonadati</taxon>
        <taxon>Pseudomonadota</taxon>
        <taxon>Gammaproteobacteria</taxon>
        <taxon>Methylococcales</taxon>
        <taxon>Methylococcaceae</taxon>
        <taxon>Methylococcus</taxon>
    </lineage>
</organism>
<sequence length="366" mass="39773">MKVLHVEGGRNLYGGARQVLYLLEGLKRRGIDNVLVCPAGSELAREAAAHAEVRAIPMAGDLDFRLIGRLYRIIGQVRPDLVHLHSRIGADVMGGIAARLAGVPVVHSRRQDNPEMRWAVAVKYRLHDRVVAISEGIGQVLASEGMPASKLRCVRSAIDPEPFRRAGDRAWFRAEFGLPENCTAIGVVAQLIERKGHRFLLEALPELAERYPGLHVLVFGKGPLESSLIETVRRLGLADRVHFPGFRDDLPRILPCLDLVVHPALREGLGISLLQAAAAGVPIVASRAGGIPEAVREGENGLLVPPGDAVALATAIRRLLDDPELARDMGERGQALIDREFSVDGMVEGNLAVYRELLADKHAAFN</sequence>
<keyword evidence="1" id="KW-0328">Glycosyltransferase</keyword>
<dbReference type="PANTHER" id="PTHR12526:SF510">
    <property type="entry name" value="D-INOSITOL 3-PHOSPHATE GLYCOSYLTRANSFERASE"/>
    <property type="match status" value="1"/>
</dbReference>
<feature type="domain" description="Glycosyl transferase family 1" evidence="3">
    <location>
        <begin position="172"/>
        <end position="334"/>
    </location>
</feature>
<evidence type="ECO:0000256" key="2">
    <source>
        <dbReference type="ARBA" id="ARBA00022679"/>
    </source>
</evidence>
<dbReference type="SUPFAM" id="SSF53756">
    <property type="entry name" value="UDP-Glycosyltransferase/glycogen phosphorylase"/>
    <property type="match status" value="1"/>
</dbReference>
<dbReference type="RefSeq" id="WP_169603178.1">
    <property type="nucleotide sequence ID" value="NZ_CP046565.1"/>
</dbReference>
<dbReference type="InterPro" id="IPR028098">
    <property type="entry name" value="Glyco_trans_4-like_N"/>
</dbReference>
<protein>
    <submittedName>
        <fullName evidence="5">Glycosyltransferase</fullName>
    </submittedName>
</protein>
<dbReference type="Proteomes" id="UP000503004">
    <property type="component" value="Chromosome"/>
</dbReference>
<dbReference type="Pfam" id="PF00534">
    <property type="entry name" value="Glycos_transf_1"/>
    <property type="match status" value="1"/>
</dbReference>